<gene>
    <name evidence="2" type="ORF">BZL54_25535</name>
</gene>
<feature type="domain" description="Iminophenyl-pyruvate dimer synthase" evidence="1">
    <location>
        <begin position="25"/>
        <end position="259"/>
    </location>
</feature>
<dbReference type="EMBL" id="MTZU01000079">
    <property type="protein sequence ID" value="PCE29550.1"/>
    <property type="molecule type" value="Genomic_DNA"/>
</dbReference>
<proteinExistence type="predicted"/>
<dbReference type="Pfam" id="PF12902">
    <property type="entry name" value="Ferritin-like"/>
    <property type="match status" value="1"/>
</dbReference>
<comment type="caution">
    <text evidence="2">The sequence shown here is derived from an EMBL/GenBank/DDBJ whole genome shotgun (WGS) entry which is preliminary data.</text>
</comment>
<dbReference type="PANTHER" id="PTHR34400:SF4">
    <property type="entry name" value="MEMBRANE PROTEIN"/>
    <property type="match status" value="1"/>
</dbReference>
<dbReference type="SUPFAM" id="SSF47240">
    <property type="entry name" value="Ferritin-like"/>
    <property type="match status" value="1"/>
</dbReference>
<sequence>MLKVRKEIVDKLYVEPGVDVVIKCLQDAVKTELMTIPPYLTALFSIEENNGKAGALVHSVVFEEMFHMTLAANTLIAIGGDVPIFKLGTSIRYPSTFPLDLDGGLVVGLASLTKKQTHDIFMAIERPDTMAALPGEPEPLPPIGHSSHAVSLGDFYEAVIHALKELGAGIFANPRKERQIDISKWFPYKIYTCPDGPADALLGPAESFNGKVDSFDTAKAVLMKIIEQGEGLQIKQDRINPKDGDGGNYAHYFKFGEIYYGRTLERDPNDRSGWSYSGEPVSLDSENICTVKENAALSDYQVGSGAYIAGSEFYETYCGLLRALDETFNGRPEKLNSAMGLMFQLKLVAQQVMRFPVGDGVFAAPPFMP</sequence>
<evidence type="ECO:0000259" key="1">
    <source>
        <dbReference type="Pfam" id="PF12902"/>
    </source>
</evidence>
<dbReference type="InterPro" id="IPR012347">
    <property type="entry name" value="Ferritin-like"/>
</dbReference>
<organism evidence="2 3">
    <name type="scientific">Burkholderia ubonensis subsp. mesacidophila</name>
    <dbReference type="NCBI Taxonomy" id="265293"/>
    <lineage>
        <taxon>Bacteria</taxon>
        <taxon>Pseudomonadati</taxon>
        <taxon>Pseudomonadota</taxon>
        <taxon>Betaproteobacteria</taxon>
        <taxon>Burkholderiales</taxon>
        <taxon>Burkholderiaceae</taxon>
        <taxon>Burkholderia</taxon>
        <taxon>Burkholderia cepacia complex</taxon>
    </lineage>
</organism>
<dbReference type="Gene3D" id="1.20.1260.10">
    <property type="match status" value="1"/>
</dbReference>
<accession>A0A2A4FA63</accession>
<dbReference type="InterPro" id="IPR009078">
    <property type="entry name" value="Ferritin-like_SF"/>
</dbReference>
<dbReference type="InterPro" id="IPR026820">
    <property type="entry name" value="VioB/RebD_dom"/>
</dbReference>
<name>A0A2A4FA63_9BURK</name>
<evidence type="ECO:0000313" key="2">
    <source>
        <dbReference type="EMBL" id="PCE29550.1"/>
    </source>
</evidence>
<dbReference type="AlphaFoldDB" id="A0A2A4FA63"/>
<dbReference type="Proteomes" id="UP000217994">
    <property type="component" value="Unassembled WGS sequence"/>
</dbReference>
<dbReference type="GeneID" id="69000096"/>
<dbReference type="PANTHER" id="PTHR34400">
    <property type="match status" value="1"/>
</dbReference>
<reference evidence="2 3" key="1">
    <citation type="submission" date="2017-01" db="EMBL/GenBank/DDBJ databases">
        <title>Whole-Genome Shotgun Sequencing of Two beta-Proteobacterial Species in Search of the Bulgecin Biosynthetic Cluster.</title>
        <authorList>
            <person name="Horsman M.E."/>
            <person name="Marous D.R."/>
            <person name="Li R."/>
            <person name="Oliver R.A."/>
            <person name="Byun B."/>
            <person name="Emrich S.J."/>
            <person name="Boggess B."/>
            <person name="Townsend C.A."/>
            <person name="Mobashery S."/>
        </authorList>
    </citation>
    <scope>NUCLEOTIDE SEQUENCE [LARGE SCALE GENOMIC DNA]</scope>
    <source>
        <strain evidence="2 3">ATCC 31433</strain>
    </source>
</reference>
<protein>
    <recommendedName>
        <fullName evidence="1">Iminophenyl-pyruvate dimer synthase domain-containing protein</fullName>
    </recommendedName>
</protein>
<evidence type="ECO:0000313" key="3">
    <source>
        <dbReference type="Proteomes" id="UP000217994"/>
    </source>
</evidence>
<dbReference type="RefSeq" id="WP_084900159.1">
    <property type="nucleotide sequence ID" value="NZ_CP020737.1"/>
</dbReference>